<dbReference type="RefSeq" id="XP_022080125.1">
    <property type="nucleotide sequence ID" value="XM_022224433.1"/>
</dbReference>
<feature type="region of interest" description="Disordered" evidence="2">
    <location>
        <begin position="414"/>
        <end position="443"/>
    </location>
</feature>
<dbReference type="KEGG" id="aplc:110973542"/>
<dbReference type="CTD" id="130940"/>
<keyword evidence="1" id="KW-0175">Coiled coil</keyword>
<evidence type="ECO:0000256" key="2">
    <source>
        <dbReference type="SAM" id="MobiDB-lite"/>
    </source>
</evidence>
<gene>
    <name evidence="4" type="primary">LOC110973542</name>
</gene>
<evidence type="ECO:0000313" key="3">
    <source>
        <dbReference type="Proteomes" id="UP000694845"/>
    </source>
</evidence>
<dbReference type="GeneID" id="110973542"/>
<name>A0A8B7XJJ5_ACAPL</name>
<dbReference type="OMA" id="KLKKYWA"/>
<evidence type="ECO:0000256" key="1">
    <source>
        <dbReference type="ARBA" id="ARBA00023054"/>
    </source>
</evidence>
<keyword evidence="3" id="KW-1185">Reference proteome</keyword>
<organism evidence="3 4">
    <name type="scientific">Acanthaster planci</name>
    <name type="common">Crown-of-thorns starfish</name>
    <dbReference type="NCBI Taxonomy" id="133434"/>
    <lineage>
        <taxon>Eukaryota</taxon>
        <taxon>Metazoa</taxon>
        <taxon>Echinodermata</taxon>
        <taxon>Eleutherozoa</taxon>
        <taxon>Asterozoa</taxon>
        <taxon>Asteroidea</taxon>
        <taxon>Valvatacea</taxon>
        <taxon>Valvatida</taxon>
        <taxon>Acanthasteridae</taxon>
        <taxon>Acanthaster</taxon>
    </lineage>
</organism>
<accession>A0A8B7XJJ5</accession>
<dbReference type="Proteomes" id="UP000694845">
    <property type="component" value="Unplaced"/>
</dbReference>
<protein>
    <submittedName>
        <fullName evidence="4">Coiled-coil domain-containing protein 148-like</fullName>
    </submittedName>
</protein>
<dbReference type="PANTHER" id="PTHR21549">
    <property type="entry name" value="MUTATED IN BLADDER CANCER 1"/>
    <property type="match status" value="1"/>
</dbReference>
<proteinExistence type="predicted"/>
<evidence type="ECO:0000313" key="4">
    <source>
        <dbReference type="RefSeq" id="XP_022080125.1"/>
    </source>
</evidence>
<dbReference type="AlphaFoldDB" id="A0A8B7XJJ5"/>
<dbReference type="InterPro" id="IPR039902">
    <property type="entry name" value="CCDC148/CCDC112"/>
</dbReference>
<sequence>MTGRDYRGFLSQHRAGPREIGRAYESDKLLIRMTEGLGSSRYTAPDYEKLKALALEKKISGNRSLIKVNRLAAISRASQEKSLLKQHGMVWQREVGRLDAARKRAESEQDSFFLSSTSEQSEISMFMLEAEDYQMELEVDRKAFKGATVDPLWTLREDLQAWLTENSPQFHPGSPRHEELAEQHTRITETIDSVKEQQQGILNKLWHEERALEQDLHSNYLRGLFAGAEKWVVEGIPTEAQVLICPDMELRSSVLLEFGLLDQKYLVRLRDLDKMHSDVLRSDTGGWDAADHFAYQVIVDQYPHDLSNRRALYIDRLRRQLPHKTRNDIVAHEDWSLHHRFYVERRRTLINCWARDKQELYDKAVTVFADACLAEELRQATAINRQRQDEICQQLGQKVQRWKEQKAEAMRLEDEIASQQRRQLEEQRAREEEADQKRRAVDKQKVEAYHLKQRKEQEAREKENKKRLADIQEAMELQAQKDRERVAYREMLLEERKQRQQDERRKEAENEMERERRLDALRQMVEVHVENDPQRVFQNTKAFKAHLGIGVDEDINIQKPLFDAKGFTAEQVTSDPRFKLEQALRKAGLHGNPYARAMMGHTKPLKPPRRDQESTVFKDLAPT</sequence>
<reference evidence="4" key="1">
    <citation type="submission" date="2025-08" db="UniProtKB">
        <authorList>
            <consortium name="RefSeq"/>
        </authorList>
    </citation>
    <scope>IDENTIFICATION</scope>
</reference>
<dbReference type="OrthoDB" id="448087at2759"/>
<feature type="compositionally biased region" description="Basic and acidic residues" evidence="2">
    <location>
        <begin position="422"/>
        <end position="443"/>
    </location>
</feature>
<feature type="region of interest" description="Disordered" evidence="2">
    <location>
        <begin position="600"/>
        <end position="623"/>
    </location>
</feature>
<dbReference type="PANTHER" id="PTHR21549:SF1">
    <property type="entry name" value="COILED-COIL DOMAIN-CONTAINING PROTEIN 148"/>
    <property type="match status" value="1"/>
</dbReference>